<gene>
    <name evidence="12" type="ORF">X975_13751</name>
</gene>
<dbReference type="PROSITE" id="PS00028">
    <property type="entry name" value="ZINC_FINGER_C2H2_1"/>
    <property type="match status" value="1"/>
</dbReference>
<keyword evidence="6 9" id="KW-0863">Zinc-finger</keyword>
<dbReference type="SMART" id="SM00355">
    <property type="entry name" value="ZnF_C2H2"/>
    <property type="match status" value="3"/>
</dbReference>
<dbReference type="Gene3D" id="3.30.160.60">
    <property type="entry name" value="Classic Zinc Finger"/>
    <property type="match status" value="1"/>
</dbReference>
<dbReference type="OrthoDB" id="19329at2759"/>
<dbReference type="GO" id="GO:0005737">
    <property type="term" value="C:cytoplasm"/>
    <property type="evidence" value="ECO:0007669"/>
    <property type="project" value="UniProtKB-SubCell"/>
</dbReference>
<evidence type="ECO:0000256" key="6">
    <source>
        <dbReference type="ARBA" id="ARBA00022771"/>
    </source>
</evidence>
<evidence type="ECO:0000256" key="8">
    <source>
        <dbReference type="ARBA" id="ARBA00034126"/>
    </source>
</evidence>
<protein>
    <submittedName>
        <fullName evidence="12">Zinc finger protein 622</fullName>
    </submittedName>
</protein>
<dbReference type="GO" id="GO:0030687">
    <property type="term" value="C:preribosome, large subunit precursor"/>
    <property type="evidence" value="ECO:0007669"/>
    <property type="project" value="TreeGrafter"/>
</dbReference>
<keyword evidence="4" id="KW-0479">Metal-binding</keyword>
<keyword evidence="7" id="KW-0862">Zinc</keyword>
<comment type="similarity">
    <text evidence="8">Belongs to the REI1 family.</text>
</comment>
<sequence>MSLSCISCKVIFSAPELHHEHYKSDWHRYNLKRRVAELPPLTKEEFDKRAAVFQLNAETKEKKEFLRCESCNKMFSSKNTFVNHLKSKKHLEMEAGEPNRMKKPAPVVPQQAKKVVEEEKKSETCSDDEWEDDDDGDWESCDEDDDEEVRRIIIDTNDCLFCDHVSDSTEGNVTHMTEVHSFFIPDIEYLSDLDGLIACLAEKLHLYHICLWCSEQGRTFKSVKAAKQHMRDKGHCMMYNEGEALMDYADYYNYESAADSDLIDEDAVSDALSGSEDFVVLPSGAEIGHRSLALYFKQRTKPLSPDSSQKVKRILQHYKSLGYTGTTGQMAVKKARDIQLMRKVKSRYDLKLGMKQNKFQPHFRS</sequence>
<dbReference type="Proteomes" id="UP000054359">
    <property type="component" value="Unassembled WGS sequence"/>
</dbReference>
<dbReference type="Pfam" id="PF12756">
    <property type="entry name" value="zf-C2H2_2"/>
    <property type="match status" value="1"/>
</dbReference>
<evidence type="ECO:0000256" key="2">
    <source>
        <dbReference type="ARBA" id="ARBA00022490"/>
    </source>
</evidence>
<dbReference type="Pfam" id="PF12171">
    <property type="entry name" value="zf-C2H2_jaz"/>
    <property type="match status" value="1"/>
</dbReference>
<feature type="compositionally biased region" description="Basic and acidic residues" evidence="10">
    <location>
        <begin position="114"/>
        <end position="124"/>
    </location>
</feature>
<feature type="region of interest" description="Disordered" evidence="10">
    <location>
        <begin position="114"/>
        <end position="141"/>
    </location>
</feature>
<evidence type="ECO:0000256" key="9">
    <source>
        <dbReference type="PROSITE-ProRule" id="PRU00042"/>
    </source>
</evidence>
<keyword evidence="5" id="KW-0677">Repeat</keyword>
<evidence type="ECO:0000256" key="3">
    <source>
        <dbReference type="ARBA" id="ARBA00022517"/>
    </source>
</evidence>
<dbReference type="InterPro" id="IPR022755">
    <property type="entry name" value="Znf_C2H2_jaz"/>
</dbReference>
<dbReference type="InterPro" id="IPR013087">
    <property type="entry name" value="Znf_C2H2_type"/>
</dbReference>
<evidence type="ECO:0000256" key="10">
    <source>
        <dbReference type="SAM" id="MobiDB-lite"/>
    </source>
</evidence>
<keyword evidence="13" id="KW-1185">Reference proteome</keyword>
<evidence type="ECO:0000313" key="12">
    <source>
        <dbReference type="EMBL" id="KFM79690.1"/>
    </source>
</evidence>
<dbReference type="PANTHER" id="PTHR13182:SF8">
    <property type="entry name" value="CYTOPLASMIC 60S SUBUNIT BIOGENESIS FACTOR ZNF622"/>
    <property type="match status" value="1"/>
</dbReference>
<reference evidence="12 13" key="1">
    <citation type="submission" date="2013-11" db="EMBL/GenBank/DDBJ databases">
        <title>Genome sequencing of Stegodyphus mimosarum.</title>
        <authorList>
            <person name="Bechsgaard J."/>
        </authorList>
    </citation>
    <scope>NUCLEOTIDE SEQUENCE [LARGE SCALE GENOMIC DNA]</scope>
</reference>
<dbReference type="InterPro" id="IPR040025">
    <property type="entry name" value="Znf622/Rei1/Reh1"/>
</dbReference>
<feature type="domain" description="C2H2-type" evidence="11">
    <location>
        <begin position="66"/>
        <end position="95"/>
    </location>
</feature>
<comment type="subcellular location">
    <subcellularLocation>
        <location evidence="1">Cytoplasm</location>
    </subcellularLocation>
</comment>
<dbReference type="GO" id="GO:0042273">
    <property type="term" value="P:ribosomal large subunit biogenesis"/>
    <property type="evidence" value="ECO:0007669"/>
    <property type="project" value="TreeGrafter"/>
</dbReference>
<dbReference type="SUPFAM" id="SSF57667">
    <property type="entry name" value="beta-beta-alpha zinc fingers"/>
    <property type="match status" value="2"/>
</dbReference>
<dbReference type="EMBL" id="KK121077">
    <property type="protein sequence ID" value="KFM79690.1"/>
    <property type="molecule type" value="Genomic_DNA"/>
</dbReference>
<proteinExistence type="inferred from homology"/>
<feature type="compositionally biased region" description="Acidic residues" evidence="10">
    <location>
        <begin position="125"/>
        <end position="141"/>
    </location>
</feature>
<evidence type="ECO:0000256" key="4">
    <source>
        <dbReference type="ARBA" id="ARBA00022723"/>
    </source>
</evidence>
<name>A0A087UQQ1_STEMI</name>
<feature type="non-terminal residue" evidence="12">
    <location>
        <position position="365"/>
    </location>
</feature>
<dbReference type="InterPro" id="IPR041661">
    <property type="entry name" value="ZN622/Rei1/Reh1_Znf-C2H2"/>
</dbReference>
<dbReference type="STRING" id="407821.A0A087UQQ1"/>
<evidence type="ECO:0000256" key="7">
    <source>
        <dbReference type="ARBA" id="ARBA00022833"/>
    </source>
</evidence>
<dbReference type="InterPro" id="IPR036236">
    <property type="entry name" value="Znf_C2H2_sf"/>
</dbReference>
<keyword evidence="3" id="KW-0690">Ribosome biogenesis</keyword>
<evidence type="ECO:0000256" key="1">
    <source>
        <dbReference type="ARBA" id="ARBA00004496"/>
    </source>
</evidence>
<dbReference type="GO" id="GO:0003676">
    <property type="term" value="F:nucleic acid binding"/>
    <property type="evidence" value="ECO:0007669"/>
    <property type="project" value="InterPro"/>
</dbReference>
<dbReference type="GO" id="GO:0008270">
    <property type="term" value="F:zinc ion binding"/>
    <property type="evidence" value="ECO:0007669"/>
    <property type="project" value="UniProtKB-KW"/>
</dbReference>
<evidence type="ECO:0000256" key="5">
    <source>
        <dbReference type="ARBA" id="ARBA00022737"/>
    </source>
</evidence>
<dbReference type="AlphaFoldDB" id="A0A087UQQ1"/>
<dbReference type="PROSITE" id="PS50157">
    <property type="entry name" value="ZINC_FINGER_C2H2_2"/>
    <property type="match status" value="1"/>
</dbReference>
<dbReference type="PANTHER" id="PTHR13182">
    <property type="entry name" value="ZINC FINGER PROTEIN 622"/>
    <property type="match status" value="1"/>
</dbReference>
<organism evidence="12 13">
    <name type="scientific">Stegodyphus mimosarum</name>
    <name type="common">African social velvet spider</name>
    <dbReference type="NCBI Taxonomy" id="407821"/>
    <lineage>
        <taxon>Eukaryota</taxon>
        <taxon>Metazoa</taxon>
        <taxon>Ecdysozoa</taxon>
        <taxon>Arthropoda</taxon>
        <taxon>Chelicerata</taxon>
        <taxon>Arachnida</taxon>
        <taxon>Araneae</taxon>
        <taxon>Araneomorphae</taxon>
        <taxon>Entelegynae</taxon>
        <taxon>Eresoidea</taxon>
        <taxon>Eresidae</taxon>
        <taxon>Stegodyphus</taxon>
    </lineage>
</organism>
<dbReference type="SMART" id="SM00451">
    <property type="entry name" value="ZnF_U1"/>
    <property type="match status" value="2"/>
</dbReference>
<evidence type="ECO:0000313" key="13">
    <source>
        <dbReference type="Proteomes" id="UP000054359"/>
    </source>
</evidence>
<dbReference type="InterPro" id="IPR003604">
    <property type="entry name" value="Matrin/U1-like-C_Znf_C2H2"/>
</dbReference>
<keyword evidence="2" id="KW-0963">Cytoplasm</keyword>
<accession>A0A087UQQ1</accession>
<dbReference type="OMA" id="WTQTQQQ"/>
<evidence type="ECO:0000259" key="11">
    <source>
        <dbReference type="PROSITE" id="PS50157"/>
    </source>
</evidence>